<keyword evidence="4 7" id="KW-0812">Transmembrane</keyword>
<dbReference type="STRING" id="1173027.Mic7113_5806"/>
<dbReference type="PANTHER" id="PTHR30558">
    <property type="entry name" value="EXBD MEMBRANE COMPONENT OF PMF-DRIVEN MACROMOLECULE IMPORT SYSTEM"/>
    <property type="match status" value="1"/>
</dbReference>
<keyword evidence="6 8" id="KW-0472">Membrane</keyword>
<dbReference type="eggNOG" id="COG0848">
    <property type="taxonomic scope" value="Bacteria"/>
</dbReference>
<evidence type="ECO:0000256" key="2">
    <source>
        <dbReference type="ARBA" id="ARBA00005811"/>
    </source>
</evidence>
<comment type="similarity">
    <text evidence="2 7">Belongs to the ExbD/TolR family.</text>
</comment>
<protein>
    <submittedName>
        <fullName evidence="9">Biopolymer transport protein</fullName>
    </submittedName>
</protein>
<accession>K9WNN9</accession>
<dbReference type="PANTHER" id="PTHR30558:SF3">
    <property type="entry name" value="BIOPOLYMER TRANSPORT PROTEIN EXBD-RELATED"/>
    <property type="match status" value="1"/>
</dbReference>
<dbReference type="GO" id="GO:0005886">
    <property type="term" value="C:plasma membrane"/>
    <property type="evidence" value="ECO:0007669"/>
    <property type="project" value="UniProtKB-SubCell"/>
</dbReference>
<evidence type="ECO:0000256" key="7">
    <source>
        <dbReference type="RuleBase" id="RU003879"/>
    </source>
</evidence>
<evidence type="ECO:0000256" key="3">
    <source>
        <dbReference type="ARBA" id="ARBA00022475"/>
    </source>
</evidence>
<dbReference type="Pfam" id="PF02472">
    <property type="entry name" value="ExbD"/>
    <property type="match status" value="1"/>
</dbReference>
<evidence type="ECO:0000256" key="5">
    <source>
        <dbReference type="ARBA" id="ARBA00022989"/>
    </source>
</evidence>
<dbReference type="EMBL" id="CP003630">
    <property type="protein sequence ID" value="AFZ21426.1"/>
    <property type="molecule type" value="Genomic_DNA"/>
</dbReference>
<evidence type="ECO:0000313" key="9">
    <source>
        <dbReference type="EMBL" id="AFZ21426.1"/>
    </source>
</evidence>
<evidence type="ECO:0000256" key="8">
    <source>
        <dbReference type="SAM" id="Phobius"/>
    </source>
</evidence>
<keyword evidence="10" id="KW-1185">Reference proteome</keyword>
<organism evidence="9 10">
    <name type="scientific">Allocoleopsis franciscana PCC 7113</name>
    <dbReference type="NCBI Taxonomy" id="1173027"/>
    <lineage>
        <taxon>Bacteria</taxon>
        <taxon>Bacillati</taxon>
        <taxon>Cyanobacteriota</taxon>
        <taxon>Cyanophyceae</taxon>
        <taxon>Coleofasciculales</taxon>
        <taxon>Coleofasciculaceae</taxon>
        <taxon>Allocoleopsis</taxon>
        <taxon>Allocoleopsis franciscana</taxon>
    </lineage>
</organism>
<dbReference type="InterPro" id="IPR003400">
    <property type="entry name" value="ExbD"/>
</dbReference>
<feature type="transmembrane region" description="Helical" evidence="8">
    <location>
        <begin position="12"/>
        <end position="37"/>
    </location>
</feature>
<dbReference type="PATRIC" id="fig|1173027.3.peg.6428"/>
<dbReference type="GO" id="GO:0015031">
    <property type="term" value="P:protein transport"/>
    <property type="evidence" value="ECO:0007669"/>
    <property type="project" value="UniProtKB-KW"/>
</dbReference>
<name>K9WNN9_9CYAN</name>
<reference evidence="9 10" key="1">
    <citation type="submission" date="2012-06" db="EMBL/GenBank/DDBJ databases">
        <title>Finished chromosome of genome of Microcoleus sp. PCC 7113.</title>
        <authorList>
            <consortium name="US DOE Joint Genome Institute"/>
            <person name="Gugger M."/>
            <person name="Coursin T."/>
            <person name="Rippka R."/>
            <person name="Tandeau De Marsac N."/>
            <person name="Huntemann M."/>
            <person name="Wei C.-L."/>
            <person name="Han J."/>
            <person name="Detter J.C."/>
            <person name="Han C."/>
            <person name="Tapia R."/>
            <person name="Chen A."/>
            <person name="Kyrpides N."/>
            <person name="Mavromatis K."/>
            <person name="Markowitz V."/>
            <person name="Szeto E."/>
            <person name="Ivanova N."/>
            <person name="Pagani I."/>
            <person name="Pati A."/>
            <person name="Goodwin L."/>
            <person name="Nordberg H.P."/>
            <person name="Cantor M.N."/>
            <person name="Hua S.X."/>
            <person name="Woyke T."/>
            <person name="Kerfeld C.A."/>
        </authorList>
    </citation>
    <scope>NUCLEOTIDE SEQUENCE [LARGE SCALE GENOMIC DNA]</scope>
    <source>
        <strain evidence="9 10">PCC 7113</strain>
    </source>
</reference>
<comment type="subcellular location">
    <subcellularLocation>
        <location evidence="1">Cell membrane</location>
        <topology evidence="1">Single-pass membrane protein</topology>
    </subcellularLocation>
    <subcellularLocation>
        <location evidence="7">Cell membrane</location>
        <topology evidence="7">Single-pass type II membrane protein</topology>
    </subcellularLocation>
</comment>
<evidence type="ECO:0000313" key="10">
    <source>
        <dbReference type="Proteomes" id="UP000010471"/>
    </source>
</evidence>
<dbReference type="GO" id="GO:0022857">
    <property type="term" value="F:transmembrane transporter activity"/>
    <property type="evidence" value="ECO:0007669"/>
    <property type="project" value="InterPro"/>
</dbReference>
<dbReference type="Proteomes" id="UP000010471">
    <property type="component" value="Chromosome"/>
</dbReference>
<keyword evidence="7" id="KW-0653">Protein transport</keyword>
<proteinExistence type="inferred from homology"/>
<dbReference type="KEGG" id="mic:Mic7113_5806"/>
<dbReference type="OrthoDB" id="9793581at2"/>
<evidence type="ECO:0000256" key="4">
    <source>
        <dbReference type="ARBA" id="ARBA00022692"/>
    </source>
</evidence>
<dbReference type="RefSeq" id="WP_015185555.1">
    <property type="nucleotide sequence ID" value="NC_019738.1"/>
</dbReference>
<dbReference type="AlphaFoldDB" id="K9WNN9"/>
<keyword evidence="7" id="KW-0813">Transport</keyword>
<sequence>MRLTDESEETPFLINLVSMIDVLFCILAFFIISSLYLTRSQGLPVNLPTATTAETQRMAQMNVTIQANGAIALNRKPLALDALEGAVRSQVGSASQSLVIINADARVPHGLVVRVMDHLRRIQGVKLAIAAQSP</sequence>
<dbReference type="Gene3D" id="3.30.420.270">
    <property type="match status" value="1"/>
</dbReference>
<evidence type="ECO:0000256" key="6">
    <source>
        <dbReference type="ARBA" id="ARBA00023136"/>
    </source>
</evidence>
<keyword evidence="5 8" id="KW-1133">Transmembrane helix</keyword>
<evidence type="ECO:0000256" key="1">
    <source>
        <dbReference type="ARBA" id="ARBA00004162"/>
    </source>
</evidence>
<gene>
    <name evidence="9" type="ORF">Mic7113_5806</name>
</gene>
<keyword evidence="3" id="KW-1003">Cell membrane</keyword>
<dbReference type="HOGENOM" id="CLU_085305_3_2_3"/>